<dbReference type="Proteomes" id="UP000606974">
    <property type="component" value="Unassembled WGS sequence"/>
</dbReference>
<evidence type="ECO:0008006" key="4">
    <source>
        <dbReference type="Google" id="ProtNLM"/>
    </source>
</evidence>
<name>A0A8H7E3C4_9EURO</name>
<sequence length="378" mass="41082">MVASSSVPLRVDGPVEQKSGDGLVRALLSPAPLKTPTTPLSLRLSRQTGIRRNYSITATITVPGPIHTTTPAARFDISGPALASIMPPDEKPLGANSDPATQEFQGDVKVSTALPSESTLERIADLPVFDVDGKTVSFKSLYWSSSHESKKVMIIFIRHFFCGNCQEYLRTLAAAIPPSSLPQDTSIRIIGCGSHTLIPSYIEQTQCPYPIFADPSKRLYSLLGMARTLSMGNKDPDYIRHTLVSGVVKSIAQGLKRIGSGDVLQAGDLKQVGGEFLFEVTGGGTLLTNSKTGNGALQQVEVTWCHRMKNTRDHAELPVLKQVLDLGNAKGDDRRRRSEASWRTSGLARSLSSTRQSLSWSQTRRRSRSTGRKSSHDP</sequence>
<keyword evidence="3" id="KW-1185">Reference proteome</keyword>
<dbReference type="PANTHER" id="PTHR28630">
    <property type="match status" value="1"/>
</dbReference>
<dbReference type="Gene3D" id="3.40.30.10">
    <property type="entry name" value="Glutaredoxin"/>
    <property type="match status" value="1"/>
</dbReference>
<evidence type="ECO:0000256" key="1">
    <source>
        <dbReference type="SAM" id="MobiDB-lite"/>
    </source>
</evidence>
<dbReference type="InterPro" id="IPR036249">
    <property type="entry name" value="Thioredoxin-like_sf"/>
</dbReference>
<organism evidence="2 3">
    <name type="scientific">Endocarpon pusillum</name>
    <dbReference type="NCBI Taxonomy" id="364733"/>
    <lineage>
        <taxon>Eukaryota</taxon>
        <taxon>Fungi</taxon>
        <taxon>Dikarya</taxon>
        <taxon>Ascomycota</taxon>
        <taxon>Pezizomycotina</taxon>
        <taxon>Eurotiomycetes</taxon>
        <taxon>Chaetothyriomycetidae</taxon>
        <taxon>Verrucariales</taxon>
        <taxon>Verrucariaceae</taxon>
        <taxon>Endocarpon</taxon>
    </lineage>
</organism>
<proteinExistence type="predicted"/>
<dbReference type="InterPro" id="IPR032801">
    <property type="entry name" value="PXL2A/B/C"/>
</dbReference>
<accession>A0A8H7E3C4</accession>
<dbReference type="CDD" id="cd02970">
    <property type="entry name" value="PRX_like2"/>
    <property type="match status" value="1"/>
</dbReference>
<evidence type="ECO:0000313" key="3">
    <source>
        <dbReference type="Proteomes" id="UP000606974"/>
    </source>
</evidence>
<dbReference type="Pfam" id="PF13911">
    <property type="entry name" value="AhpC-TSA_2"/>
    <property type="match status" value="1"/>
</dbReference>
<dbReference type="AlphaFoldDB" id="A0A8H7E3C4"/>
<feature type="compositionally biased region" description="Basic residues" evidence="1">
    <location>
        <begin position="363"/>
        <end position="378"/>
    </location>
</feature>
<reference evidence="2" key="1">
    <citation type="submission" date="2020-02" db="EMBL/GenBank/DDBJ databases">
        <authorList>
            <person name="Palmer J.M."/>
        </authorList>
    </citation>
    <scope>NUCLEOTIDE SEQUENCE</scope>
    <source>
        <strain evidence="2">EPUS1.4</strain>
        <tissue evidence="2">Thallus</tissue>
    </source>
</reference>
<feature type="region of interest" description="Disordered" evidence="1">
    <location>
        <begin position="330"/>
        <end position="378"/>
    </location>
</feature>
<feature type="compositionally biased region" description="Basic and acidic residues" evidence="1">
    <location>
        <begin position="330"/>
        <end position="340"/>
    </location>
</feature>
<feature type="compositionally biased region" description="Low complexity" evidence="1">
    <location>
        <begin position="349"/>
        <end position="362"/>
    </location>
</feature>
<protein>
    <recommendedName>
        <fullName evidence="4">Thioredoxin-like protein AAED1</fullName>
    </recommendedName>
</protein>
<dbReference type="SUPFAM" id="SSF52833">
    <property type="entry name" value="Thioredoxin-like"/>
    <property type="match status" value="1"/>
</dbReference>
<evidence type="ECO:0000313" key="2">
    <source>
        <dbReference type="EMBL" id="KAF7505046.1"/>
    </source>
</evidence>
<dbReference type="EMBL" id="JAACFV010000120">
    <property type="protein sequence ID" value="KAF7505046.1"/>
    <property type="molecule type" value="Genomic_DNA"/>
</dbReference>
<dbReference type="PANTHER" id="PTHR28630:SF3">
    <property type="entry name" value="PEROXIREDOXIN-LIKE 2C"/>
    <property type="match status" value="1"/>
</dbReference>
<dbReference type="OrthoDB" id="40334at2759"/>
<comment type="caution">
    <text evidence="2">The sequence shown here is derived from an EMBL/GenBank/DDBJ whole genome shotgun (WGS) entry which is preliminary data.</text>
</comment>
<gene>
    <name evidence="2" type="ORF">GJ744_001500</name>
</gene>